<dbReference type="InterPro" id="IPR036397">
    <property type="entry name" value="RNaseH_sf"/>
</dbReference>
<dbReference type="PROSITE" id="PS50879">
    <property type="entry name" value="RNASE_H_1"/>
    <property type="match status" value="1"/>
</dbReference>
<dbReference type="EC" id="3.1.26.4" evidence="3"/>
<name>A0ABM5KU87_DIAVI</name>
<dbReference type="SUPFAM" id="SSF53098">
    <property type="entry name" value="Ribonuclease H-like"/>
    <property type="match status" value="1"/>
</dbReference>
<evidence type="ECO:0000256" key="4">
    <source>
        <dbReference type="ARBA" id="ARBA00022722"/>
    </source>
</evidence>
<keyword evidence="4" id="KW-0540">Nuclease</keyword>
<dbReference type="Gene3D" id="3.30.420.10">
    <property type="entry name" value="Ribonuclease H-like superfamily/Ribonuclease H"/>
    <property type="match status" value="1"/>
</dbReference>
<proteinExistence type="inferred from homology"/>
<dbReference type="GeneID" id="126889470"/>
<dbReference type="InterPro" id="IPR012337">
    <property type="entry name" value="RNaseH-like_sf"/>
</dbReference>
<evidence type="ECO:0000256" key="7">
    <source>
        <dbReference type="ARBA" id="ARBA00022801"/>
    </source>
</evidence>
<evidence type="ECO:0000256" key="1">
    <source>
        <dbReference type="ARBA" id="ARBA00000077"/>
    </source>
</evidence>
<reference evidence="9" key="1">
    <citation type="submission" date="2025-05" db="UniProtKB">
        <authorList>
            <consortium name="EnsemblMetazoa"/>
        </authorList>
    </citation>
    <scope>IDENTIFICATION</scope>
</reference>
<evidence type="ECO:0000259" key="8">
    <source>
        <dbReference type="PROSITE" id="PS50879"/>
    </source>
</evidence>
<evidence type="ECO:0000256" key="2">
    <source>
        <dbReference type="ARBA" id="ARBA00005300"/>
    </source>
</evidence>
<sequence length="518" mass="59729">MEIPWKNEIKYLGFHLQCNLNMTIQINDMITKANKGINVMRAICGTKWGADPNILLSLYKGIVRSHLDYAANLLNPCSKSLMMRLEQVQNVALRIVTGCLRSTPILILQAECSVTTLQVRREILAHKYILKQMPEKNNIIVKSLNKLNEAINANNRFWRNKVIPDYSLAYTNILKKTKNIIRYKINPIYEVERKTLLYPITIKSLEFEKYEIESNERFIAKYGGIYNNHTHVYTDGSIDPQTNQSGFGIYIPSINYKYSSRLHNYTQICTTEIIAVYKAMSVCIEKEIMKAVIFVDSKSALSKISSHKWDQMDYVTIMTKKLLVDANNMGFSIRLEWVPGHQGIKGNEVADSLANIGRELRVPYDVKNISTDIFCVTKKNILTQFYNNWYSQIKGKYPDYYGLQDSFPIKPWYNKCGYLGRNNITNLNRLRSGHCKTPCYLHKIGKTETPICECGTMGTLVHIIFECPINKHKDMDLYLELIKAGIDSPISLQSILYKPSNKVIKIINKFIKFFQVDL</sequence>
<dbReference type="InterPro" id="IPR050092">
    <property type="entry name" value="RNase_H"/>
</dbReference>
<keyword evidence="6" id="KW-0255">Endonuclease</keyword>
<dbReference type="PANTHER" id="PTHR10642">
    <property type="entry name" value="RIBONUCLEASE H1"/>
    <property type="match status" value="1"/>
</dbReference>
<dbReference type="RefSeq" id="XP_050513746.1">
    <property type="nucleotide sequence ID" value="XM_050657789.1"/>
</dbReference>
<evidence type="ECO:0000256" key="5">
    <source>
        <dbReference type="ARBA" id="ARBA00022723"/>
    </source>
</evidence>
<evidence type="ECO:0000256" key="6">
    <source>
        <dbReference type="ARBA" id="ARBA00022759"/>
    </source>
</evidence>
<comment type="catalytic activity">
    <reaction evidence="1">
        <text>Endonucleolytic cleavage to 5'-phosphomonoester.</text>
        <dbReference type="EC" id="3.1.26.4"/>
    </reaction>
</comment>
<evidence type="ECO:0000313" key="10">
    <source>
        <dbReference type="Proteomes" id="UP001652700"/>
    </source>
</evidence>
<evidence type="ECO:0000313" key="9">
    <source>
        <dbReference type="EnsemblMetazoa" id="XP_050513746.1"/>
    </source>
</evidence>
<dbReference type="Pfam" id="PF00075">
    <property type="entry name" value="RNase_H"/>
    <property type="match status" value="1"/>
</dbReference>
<keyword evidence="10" id="KW-1185">Reference proteome</keyword>
<protein>
    <recommendedName>
        <fullName evidence="3">ribonuclease H</fullName>
        <ecNumber evidence="3">3.1.26.4</ecNumber>
    </recommendedName>
</protein>
<keyword evidence="7" id="KW-0378">Hydrolase</keyword>
<dbReference type="PANTHER" id="PTHR10642:SF26">
    <property type="entry name" value="RIBONUCLEASE H1"/>
    <property type="match status" value="1"/>
</dbReference>
<accession>A0ABM5KU87</accession>
<keyword evidence="5" id="KW-0479">Metal-binding</keyword>
<dbReference type="CDD" id="cd09276">
    <property type="entry name" value="Rnase_HI_RT_non_LTR"/>
    <property type="match status" value="1"/>
</dbReference>
<evidence type="ECO:0000256" key="3">
    <source>
        <dbReference type="ARBA" id="ARBA00012180"/>
    </source>
</evidence>
<organism evidence="9 10">
    <name type="scientific">Diabrotica virgifera virgifera</name>
    <name type="common">western corn rootworm</name>
    <dbReference type="NCBI Taxonomy" id="50390"/>
    <lineage>
        <taxon>Eukaryota</taxon>
        <taxon>Metazoa</taxon>
        <taxon>Ecdysozoa</taxon>
        <taxon>Arthropoda</taxon>
        <taxon>Hexapoda</taxon>
        <taxon>Insecta</taxon>
        <taxon>Pterygota</taxon>
        <taxon>Neoptera</taxon>
        <taxon>Endopterygota</taxon>
        <taxon>Coleoptera</taxon>
        <taxon>Polyphaga</taxon>
        <taxon>Cucujiformia</taxon>
        <taxon>Chrysomeloidea</taxon>
        <taxon>Chrysomelidae</taxon>
        <taxon>Galerucinae</taxon>
        <taxon>Diabroticina</taxon>
        <taxon>Diabroticites</taxon>
        <taxon>Diabrotica</taxon>
    </lineage>
</organism>
<dbReference type="InterPro" id="IPR002156">
    <property type="entry name" value="RNaseH_domain"/>
</dbReference>
<comment type="similarity">
    <text evidence="2">Belongs to the RNase H family.</text>
</comment>
<feature type="domain" description="RNase H type-1" evidence="8">
    <location>
        <begin position="226"/>
        <end position="359"/>
    </location>
</feature>
<dbReference type="EnsemblMetazoa" id="XM_050657789.1">
    <property type="protein sequence ID" value="XP_050513746.1"/>
    <property type="gene ID" value="LOC126889470"/>
</dbReference>
<dbReference type="Proteomes" id="UP001652700">
    <property type="component" value="Unplaced"/>
</dbReference>